<organism evidence="1 2">
    <name type="scientific">Quadrisphaera setariae</name>
    <dbReference type="NCBI Taxonomy" id="2593304"/>
    <lineage>
        <taxon>Bacteria</taxon>
        <taxon>Bacillati</taxon>
        <taxon>Actinomycetota</taxon>
        <taxon>Actinomycetes</taxon>
        <taxon>Kineosporiales</taxon>
        <taxon>Kineosporiaceae</taxon>
        <taxon>Quadrisphaera</taxon>
    </lineage>
</organism>
<proteinExistence type="predicted"/>
<dbReference type="RefSeq" id="WP_147927216.1">
    <property type="nucleotide sequence ID" value="NZ_VKAC01000009.1"/>
</dbReference>
<accession>A0A5C8ZDG9</accession>
<protein>
    <recommendedName>
        <fullName evidence="3">DUF4276 family protein</fullName>
    </recommendedName>
</protein>
<keyword evidence="2" id="KW-1185">Reference proteome</keyword>
<sequence>MPDPQDLVGVLVEGETDLPAVDSLLASCGLARDAARTIVALGKGQLDSRIASVNRNARRQRWFVLRDLDRDGGRCALVLRRSLLAPERQEPDLVLRIAVTSLESWLLADSEAFAEHFKVPLSKVPGRPDDLDDAKVALVNACRSSQSRAVRAGMVPPAQTRRRVGPEYVALIGDYCREAWRPTVAATGSPSLERALRDIRRRFGGDS</sequence>
<evidence type="ECO:0000313" key="1">
    <source>
        <dbReference type="EMBL" id="TXR55208.1"/>
    </source>
</evidence>
<dbReference type="Proteomes" id="UP000321234">
    <property type="component" value="Unassembled WGS sequence"/>
</dbReference>
<dbReference type="AlphaFoldDB" id="A0A5C8ZDG9"/>
<name>A0A5C8ZDG9_9ACTN</name>
<gene>
    <name evidence="1" type="ORF">FMM08_15060</name>
</gene>
<comment type="caution">
    <text evidence="1">The sequence shown here is derived from an EMBL/GenBank/DDBJ whole genome shotgun (WGS) entry which is preliminary data.</text>
</comment>
<evidence type="ECO:0008006" key="3">
    <source>
        <dbReference type="Google" id="ProtNLM"/>
    </source>
</evidence>
<reference evidence="1 2" key="1">
    <citation type="submission" date="2019-07" db="EMBL/GenBank/DDBJ databases">
        <title>Quadrisphaera sp. strain DD2A genome sequencing and assembly.</title>
        <authorList>
            <person name="Kim I."/>
        </authorList>
    </citation>
    <scope>NUCLEOTIDE SEQUENCE [LARGE SCALE GENOMIC DNA]</scope>
    <source>
        <strain evidence="1 2">DD2A</strain>
    </source>
</reference>
<dbReference type="EMBL" id="VKAC01000009">
    <property type="protein sequence ID" value="TXR55208.1"/>
    <property type="molecule type" value="Genomic_DNA"/>
</dbReference>
<dbReference type="OrthoDB" id="4376397at2"/>
<evidence type="ECO:0000313" key="2">
    <source>
        <dbReference type="Proteomes" id="UP000321234"/>
    </source>
</evidence>